<proteinExistence type="predicted"/>
<keyword evidence="4" id="KW-1185">Reference proteome</keyword>
<evidence type="ECO:0000313" key="4">
    <source>
        <dbReference type="Proteomes" id="UP001497453"/>
    </source>
</evidence>
<sequence length="709" mass="80120">MFPKGNRFPPAKPSQVPGPNAYDVHDPEYDTYKRGAFLEKTDRFKAKGSDVPGPDAYNTETKMTAAKLFSNTKTSSDRYAVLQRKVEELERLYAEGKKSHALEVDRLKSELSRVQRTNAEHSDRLDKFKKQNESLESRLQETKKAHDSGQFEIKDLRAKLRISEHERNQLASKQGDLGETKKALQALDSKRRDELRERDRKVAELEKAVAAEKKKRELLETKLFGINAKTDSELQAAKDATKLLEVELKETKAEAQKAKSTLTALQDQAADTEDELLTQLEQHRLVLSRVAEEYGRLASSTVSKIKYDQLVSESAVKQLRIVRLERKLANSEGQVTELAHLIRTTKDDNVFLSQQLREAQYEIGVYSSLLKDARDVPPNAPFDASLYEELASCRSELQKDDLETQQAIANVLVSWSHLDRLRVEELLLHSSSLLKHVDDRDAQLKAQSKQLSVSAARQGELQHTISSLHTEQERLQTQLSETVSALAVAQSGSLRLKQRLEETEASAKAEREKLQRMAAQEKQIAQKLAISVQEAKAAEAALVADIEQLTADLAEAERYQEAYTSLVEEVDALIQRNALAEDEAQRVSRFNAEILGHHNPAQRIMYVDRIRRELFETKQDLLMTTRDRDAVINENDALRHELFLYKSVAVHPDDKPKTTITRVTRIPLGMQNMNVKSTSTSRSASGTGKLASMPEAEYKEGDMTVDEIL</sequence>
<organism evidence="3 4">
    <name type="scientific">Somion occarium</name>
    <dbReference type="NCBI Taxonomy" id="3059160"/>
    <lineage>
        <taxon>Eukaryota</taxon>
        <taxon>Fungi</taxon>
        <taxon>Dikarya</taxon>
        <taxon>Basidiomycota</taxon>
        <taxon>Agaricomycotina</taxon>
        <taxon>Agaricomycetes</taxon>
        <taxon>Polyporales</taxon>
        <taxon>Cerrenaceae</taxon>
        <taxon>Somion</taxon>
    </lineage>
</organism>
<evidence type="ECO:0000313" key="3">
    <source>
        <dbReference type="EMBL" id="CAL1706548.1"/>
    </source>
</evidence>
<protein>
    <submittedName>
        <fullName evidence="3">Uncharacterized protein</fullName>
    </submittedName>
</protein>
<dbReference type="Proteomes" id="UP001497453">
    <property type="component" value="Chromosome 4"/>
</dbReference>
<name>A0ABP1DFE9_9APHY</name>
<gene>
    <name evidence="3" type="ORF">GFSPODELE1_LOCUS5930</name>
</gene>
<feature type="compositionally biased region" description="Low complexity" evidence="2">
    <location>
        <begin position="677"/>
        <end position="688"/>
    </location>
</feature>
<feature type="region of interest" description="Disordered" evidence="2">
    <location>
        <begin position="675"/>
        <end position="709"/>
    </location>
</feature>
<feature type="coiled-coil region" evidence="1">
    <location>
        <begin position="79"/>
        <end position="282"/>
    </location>
</feature>
<keyword evidence="1" id="KW-0175">Coiled coil</keyword>
<dbReference type="EMBL" id="OZ037947">
    <property type="protein sequence ID" value="CAL1706548.1"/>
    <property type="molecule type" value="Genomic_DNA"/>
</dbReference>
<reference evidence="4" key="1">
    <citation type="submission" date="2024-04" db="EMBL/GenBank/DDBJ databases">
        <authorList>
            <person name="Shaw F."/>
            <person name="Minotto A."/>
        </authorList>
    </citation>
    <scope>NUCLEOTIDE SEQUENCE [LARGE SCALE GENOMIC DNA]</scope>
</reference>
<evidence type="ECO:0000256" key="1">
    <source>
        <dbReference type="SAM" id="Coils"/>
    </source>
</evidence>
<dbReference type="InterPro" id="IPR010736">
    <property type="entry name" value="SHIPPO-rpt"/>
</dbReference>
<dbReference type="Pfam" id="PF07004">
    <property type="entry name" value="SHIPPO-rpt"/>
    <property type="match status" value="1"/>
</dbReference>
<accession>A0ABP1DFE9</accession>
<feature type="coiled-coil region" evidence="1">
    <location>
        <begin position="493"/>
        <end position="583"/>
    </location>
</feature>
<feature type="region of interest" description="Disordered" evidence="2">
    <location>
        <begin position="1"/>
        <end position="27"/>
    </location>
</feature>
<evidence type="ECO:0000256" key="2">
    <source>
        <dbReference type="SAM" id="MobiDB-lite"/>
    </source>
</evidence>